<evidence type="ECO:0000313" key="3">
    <source>
        <dbReference type="EMBL" id="QYY41598.1"/>
    </source>
</evidence>
<dbReference type="GeneID" id="97142036"/>
<dbReference type="SUPFAM" id="SSF54211">
    <property type="entry name" value="Ribosomal protein S5 domain 2-like"/>
    <property type="match status" value="1"/>
</dbReference>
<dbReference type="OrthoDB" id="9813147at2"/>
<dbReference type="PANTHER" id="PTHR32039:SF7">
    <property type="entry name" value="COMPETENCE PROTEIN COMM"/>
    <property type="match status" value="1"/>
</dbReference>
<proteinExistence type="predicted"/>
<dbReference type="EMBL" id="CP080764">
    <property type="protein sequence ID" value="QYY41598.1"/>
    <property type="molecule type" value="Genomic_DNA"/>
</dbReference>
<dbReference type="NCBIfam" id="TIGR00368">
    <property type="entry name" value="YifB family Mg chelatase-like AAA ATPase"/>
    <property type="match status" value="1"/>
</dbReference>
<dbReference type="InterPro" id="IPR000523">
    <property type="entry name" value="Mg_chelatse_chII-like_cat_dom"/>
</dbReference>
<dbReference type="InterPro" id="IPR020568">
    <property type="entry name" value="Ribosomal_Su5_D2-typ_SF"/>
</dbReference>
<dbReference type="Gene3D" id="3.40.50.300">
    <property type="entry name" value="P-loop containing nucleotide triphosphate hydrolases"/>
    <property type="match status" value="1"/>
</dbReference>
<dbReference type="InterPro" id="IPR004482">
    <property type="entry name" value="Mg_chelat-rel"/>
</dbReference>
<feature type="domain" description="Magnesium chelatase ChlI-like catalytic" evidence="1">
    <location>
        <begin position="197"/>
        <end position="404"/>
    </location>
</feature>
<evidence type="ECO:0000313" key="5">
    <source>
        <dbReference type="Proteomes" id="UP000198956"/>
    </source>
</evidence>
<keyword evidence="6" id="KW-1185">Reference proteome</keyword>
<dbReference type="Proteomes" id="UP000198956">
    <property type="component" value="Unassembled WGS sequence"/>
</dbReference>
<name>A0A1G7WDK0_ANETH</name>
<dbReference type="InterPro" id="IPR025158">
    <property type="entry name" value="Mg_chelat-rel_C"/>
</dbReference>
<dbReference type="Pfam" id="PF13541">
    <property type="entry name" value="ChlI"/>
    <property type="match status" value="1"/>
</dbReference>
<evidence type="ECO:0000259" key="1">
    <source>
        <dbReference type="Pfam" id="PF01078"/>
    </source>
</evidence>
<dbReference type="RefSeq" id="WP_057898390.1">
    <property type="nucleotide sequence ID" value="NZ_CP080764.1"/>
</dbReference>
<reference evidence="4 5" key="1">
    <citation type="submission" date="2016-10" db="EMBL/GenBank/DDBJ databases">
        <authorList>
            <person name="de Groot N.N."/>
        </authorList>
    </citation>
    <scope>NUCLEOTIDE SEQUENCE [LARGE SCALE GENOMIC DNA]</scope>
    <source>
        <strain evidence="4 5">L 420-91</strain>
    </source>
</reference>
<dbReference type="Proteomes" id="UP000826616">
    <property type="component" value="Chromosome"/>
</dbReference>
<feature type="domain" description="Mg chelatase-related protein C-terminal" evidence="2">
    <location>
        <begin position="412"/>
        <end position="506"/>
    </location>
</feature>
<dbReference type="InterPro" id="IPR045006">
    <property type="entry name" value="CHLI-like"/>
</dbReference>
<gene>
    <name evidence="3" type="ORF">K3F53_11695</name>
    <name evidence="4" type="ORF">SAMN04489735_1001160</name>
</gene>
<evidence type="ECO:0000259" key="2">
    <source>
        <dbReference type="Pfam" id="PF13335"/>
    </source>
</evidence>
<dbReference type="PANTHER" id="PTHR32039">
    <property type="entry name" value="MAGNESIUM-CHELATASE SUBUNIT CHLI"/>
    <property type="match status" value="1"/>
</dbReference>
<dbReference type="Pfam" id="PF01078">
    <property type="entry name" value="Mg_chelatase"/>
    <property type="match status" value="1"/>
</dbReference>
<protein>
    <submittedName>
        <fullName evidence="4">Magnesium chelatase family protein</fullName>
    </submittedName>
    <submittedName>
        <fullName evidence="3">YifB family Mg chelatase-like AAA ATPase</fullName>
    </submittedName>
</protein>
<evidence type="ECO:0000313" key="6">
    <source>
        <dbReference type="Proteomes" id="UP000826616"/>
    </source>
</evidence>
<sequence>MFTRVHSATVLGIQGIGVEVEVDISNGLPYFEIGGLAASSVREARNRVKSAIKNSGFTFPVQRITVNLAPADVRKAGSMLDLAIAVGILLGSGQVEVRNKLERWLFLGELSLEGTLRPIHGLFPMLLAAKQAGFSGVVIPAACEEDVKRVKVPVLRVHTLAECMACFGWSDETLRKEAGKSMLSSDPVSIRAEINCFSDVKGQRHVKRAMEVAAAGFHHLAMIGPPGTGKTMLARRFPSILPPLDEEESLVVDTIYSACGLLTERLKQAPYPPFRAPHASITPVGMLGGGMYPQPGEMSLSHCGVLFLDEWTEFSRAVLEAMRQPLEDGQITIIRHGAKLVFPCRFLLISSFNPCFCGFYRFESDYQYCTCTAREIKRYWKKLSGPMLDRMDIQVEVPRVRIDEMGRDKSLTSAEMRGRVMVARERQRHRYRDTGFQFNSQLFGRWVEKYVSLSVSAQRWFSVLYQTSGISNRSYDKILKVARTIADLEDSEQVLEAHVAEAFQYRTLDQKQWKG</sequence>
<organism evidence="4 5">
    <name type="scientific">Aneurinibacillus thermoaerophilus</name>
    <dbReference type="NCBI Taxonomy" id="143495"/>
    <lineage>
        <taxon>Bacteria</taxon>
        <taxon>Bacillati</taxon>
        <taxon>Bacillota</taxon>
        <taxon>Bacilli</taxon>
        <taxon>Bacillales</taxon>
        <taxon>Paenibacillaceae</taxon>
        <taxon>Aneurinibacillus group</taxon>
        <taxon>Aneurinibacillus</taxon>
    </lineage>
</organism>
<reference evidence="3 6" key="2">
    <citation type="submission" date="2021-08" db="EMBL/GenBank/DDBJ databases">
        <title>Complete genome sequence of the strain Aneurinibacillus thermoaerophilus CCM 8960.</title>
        <authorList>
            <person name="Musilova J."/>
            <person name="Kourilova X."/>
            <person name="Pernicova I."/>
            <person name="Bezdicek M."/>
            <person name="Lengerova M."/>
            <person name="Obruca S."/>
            <person name="Sedlar K."/>
        </authorList>
    </citation>
    <scope>NUCLEOTIDE SEQUENCE [LARGE SCALE GENOMIC DNA]</scope>
    <source>
        <strain evidence="3 6">CCM 8960</strain>
    </source>
</reference>
<dbReference type="EMBL" id="FNDE01000001">
    <property type="protein sequence ID" value="SDG70041.1"/>
    <property type="molecule type" value="Genomic_DNA"/>
</dbReference>
<evidence type="ECO:0000313" key="4">
    <source>
        <dbReference type="EMBL" id="SDG70041.1"/>
    </source>
</evidence>
<accession>A0A1G7WDK0</accession>
<dbReference type="InterPro" id="IPR027417">
    <property type="entry name" value="P-loop_NTPase"/>
</dbReference>
<dbReference type="Pfam" id="PF13335">
    <property type="entry name" value="Mg_chelatase_C"/>
    <property type="match status" value="1"/>
</dbReference>
<dbReference type="InterPro" id="IPR014721">
    <property type="entry name" value="Ribsml_uS5_D2-typ_fold_subgr"/>
</dbReference>
<dbReference type="AlphaFoldDB" id="A0A1G7WDK0"/>
<dbReference type="Gene3D" id="3.30.230.10">
    <property type="match status" value="1"/>
</dbReference>
<dbReference type="SUPFAM" id="SSF52540">
    <property type="entry name" value="P-loop containing nucleoside triphosphate hydrolases"/>
    <property type="match status" value="1"/>
</dbReference>
<dbReference type="GO" id="GO:0005524">
    <property type="term" value="F:ATP binding"/>
    <property type="evidence" value="ECO:0007669"/>
    <property type="project" value="InterPro"/>
</dbReference>